<keyword evidence="2 5" id="KW-0758">Storage protein</keyword>
<evidence type="ECO:0000259" key="6">
    <source>
        <dbReference type="SMART" id="SM00835"/>
    </source>
</evidence>
<dbReference type="InterPro" id="IPR011051">
    <property type="entry name" value="RmlC_Cupin_sf"/>
</dbReference>
<dbReference type="InterPro" id="IPR050253">
    <property type="entry name" value="Seed_Storage-Functional"/>
</dbReference>
<dbReference type="SMART" id="SM00835">
    <property type="entry name" value="Cupin_1"/>
    <property type="match status" value="2"/>
</dbReference>
<evidence type="ECO:0000256" key="3">
    <source>
        <dbReference type="ARBA" id="ARBA00023129"/>
    </source>
</evidence>
<evidence type="ECO:0000256" key="4">
    <source>
        <dbReference type="ARBA" id="ARBA00023157"/>
    </source>
</evidence>
<dbReference type="GO" id="GO:0045735">
    <property type="term" value="F:nutrient reservoir activity"/>
    <property type="evidence" value="ECO:0007669"/>
    <property type="project" value="UniProtKB-KW"/>
</dbReference>
<proteinExistence type="inferred from homology"/>
<dbReference type="InterPro" id="IPR014710">
    <property type="entry name" value="RmlC-like_jellyroll"/>
</dbReference>
<dbReference type="InterPro" id="IPR006045">
    <property type="entry name" value="Cupin_1"/>
</dbReference>
<evidence type="ECO:0000256" key="2">
    <source>
        <dbReference type="ARBA" id="ARBA00022761"/>
    </source>
</evidence>
<protein>
    <recommendedName>
        <fullName evidence="6">Cupin type-1 domain-containing protein</fullName>
    </recommendedName>
</protein>
<name>A0A2G9G697_9LAMI</name>
<dbReference type="PROSITE" id="PS00305">
    <property type="entry name" value="11S_SEED_STORAGE"/>
    <property type="match status" value="1"/>
</dbReference>
<feature type="domain" description="Cupin type-1" evidence="6">
    <location>
        <begin position="35"/>
        <end position="239"/>
    </location>
</feature>
<dbReference type="EMBL" id="NKXS01006737">
    <property type="protein sequence ID" value="PIN00829.1"/>
    <property type="molecule type" value="Genomic_DNA"/>
</dbReference>
<dbReference type="InterPro" id="IPR022379">
    <property type="entry name" value="11S_seedstore_CS"/>
</dbReference>
<comment type="similarity">
    <text evidence="1 5">Belongs to the 11S seed storage protein (globulins) family.</text>
</comment>
<keyword evidence="5" id="KW-0732">Signal</keyword>
<dbReference type="Gene3D" id="2.60.120.10">
    <property type="entry name" value="Jelly Rolls"/>
    <property type="match status" value="2"/>
</dbReference>
<reference evidence="8" key="1">
    <citation type="journal article" date="2018" name="Gigascience">
        <title>Genome assembly of the Pink Ipe (Handroanthus impetiginosus, Bignoniaceae), a highly valued, ecologically keystone Neotropical timber forest tree.</title>
        <authorList>
            <person name="Silva-Junior O.B."/>
            <person name="Grattapaglia D."/>
            <person name="Novaes E."/>
            <person name="Collevatti R.G."/>
        </authorList>
    </citation>
    <scope>NUCLEOTIDE SEQUENCE [LARGE SCALE GENOMIC DNA]</scope>
    <source>
        <strain evidence="8">cv. UFG-1</strain>
    </source>
</reference>
<dbReference type="InterPro" id="IPR006044">
    <property type="entry name" value="11S_seedstore_pln"/>
</dbReference>
<dbReference type="Pfam" id="PF00190">
    <property type="entry name" value="Cupin_1"/>
    <property type="match status" value="2"/>
</dbReference>
<dbReference type="OrthoDB" id="1903982at2759"/>
<dbReference type="PANTHER" id="PTHR31189:SF48">
    <property type="entry name" value="LEGUMIN B"/>
    <property type="match status" value="1"/>
</dbReference>
<dbReference type="PANTHER" id="PTHR31189">
    <property type="entry name" value="OS03G0336100 PROTEIN-RELATED"/>
    <property type="match status" value="1"/>
</dbReference>
<keyword evidence="4 5" id="KW-1015">Disulfide bond</keyword>
<dbReference type="SUPFAM" id="SSF51182">
    <property type="entry name" value="RmlC-like cupins"/>
    <property type="match status" value="1"/>
</dbReference>
<comment type="subunit">
    <text evidence="5">Hexamer; each subunit is composed of an acidic and a basic chain derived from a single precursor and linked by a disulfide bond.</text>
</comment>
<accession>A0A2G9G697</accession>
<dbReference type="CDD" id="cd02242">
    <property type="entry name" value="cupin_11S_legumin_N"/>
    <property type="match status" value="1"/>
</dbReference>
<evidence type="ECO:0000256" key="5">
    <source>
        <dbReference type="RuleBase" id="RU003681"/>
    </source>
</evidence>
<feature type="domain" description="Cupin type-1" evidence="6">
    <location>
        <begin position="301"/>
        <end position="450"/>
    </location>
</feature>
<comment type="caution">
    <text evidence="7">The sequence shown here is derived from an EMBL/GenBank/DDBJ whole genome shotgun (WGS) entry which is preliminary data.</text>
</comment>
<feature type="chain" id="PRO_5013432003" description="Cupin type-1 domain-containing protein" evidence="5">
    <location>
        <begin position="20"/>
        <end position="477"/>
    </location>
</feature>
<gene>
    <name evidence="7" type="ORF">CDL12_26661</name>
</gene>
<evidence type="ECO:0000313" key="7">
    <source>
        <dbReference type="EMBL" id="PIN00829.1"/>
    </source>
</evidence>
<evidence type="ECO:0000256" key="1">
    <source>
        <dbReference type="ARBA" id="ARBA00007178"/>
    </source>
</evidence>
<sequence>MAKLILSLSFILLFSFTLALREGSWQQGECHLSRINAREPTFRLEAEGGVTEFWDHTNDEFQCAGVSIHRHRINPRGLVLPAYHNAPVLVYVVRGRGTLGYLISGCPETFESSQESQQEYYEERGEEGRSHIFRDKHQKVREIRQGYVFAIPAGAAHWTYNNGEEELVTVAVQDVANYANQLDRTPRSFYLAGNPLRGQQQQEGRPREQRGLPEFGNVFRGFKVRPLSEAFRVDEETARLLRGENDTRGHIIRAEQGIQFVSPTLREEYGRREGQYGRGEGPYYTRDNGIEETICTAEIKENLDKPSRADIYNPRAGRFSTLNSLTLPILRFIRLSAARGVLYRDAIMAPHWFLNAHSAIYFTRGECRMQIVNHLGQAVFDGQVREGQVIVVPQNFAAVKQAGEQGCEWIEFNTNDNAMMNTLSGRTSAFRAMPVDVIANAYQISREQAERLKYSRRETLLFSGSSSRYERGRVASA</sequence>
<dbReference type="STRING" id="429701.A0A2G9G697"/>
<dbReference type="CDD" id="cd02243">
    <property type="entry name" value="cupin_11S_legumin_C"/>
    <property type="match status" value="1"/>
</dbReference>
<feature type="signal peptide" evidence="5">
    <location>
        <begin position="1"/>
        <end position="19"/>
    </location>
</feature>
<dbReference type="FunFam" id="2.60.120.10:FF:000073">
    <property type="entry name" value="Glycinin G1"/>
    <property type="match status" value="1"/>
</dbReference>
<dbReference type="PRINTS" id="PR00439">
    <property type="entry name" value="11SGLOBULIN"/>
</dbReference>
<organism evidence="7 8">
    <name type="scientific">Handroanthus impetiginosus</name>
    <dbReference type="NCBI Taxonomy" id="429701"/>
    <lineage>
        <taxon>Eukaryota</taxon>
        <taxon>Viridiplantae</taxon>
        <taxon>Streptophyta</taxon>
        <taxon>Embryophyta</taxon>
        <taxon>Tracheophyta</taxon>
        <taxon>Spermatophyta</taxon>
        <taxon>Magnoliopsida</taxon>
        <taxon>eudicotyledons</taxon>
        <taxon>Gunneridae</taxon>
        <taxon>Pentapetalae</taxon>
        <taxon>asterids</taxon>
        <taxon>lamiids</taxon>
        <taxon>Lamiales</taxon>
        <taxon>Bignoniaceae</taxon>
        <taxon>Crescentiina</taxon>
        <taxon>Tabebuia alliance</taxon>
        <taxon>Handroanthus</taxon>
    </lineage>
</organism>
<comment type="function">
    <text evidence="5">Seed storage protein.</text>
</comment>
<evidence type="ECO:0000313" key="8">
    <source>
        <dbReference type="Proteomes" id="UP000231279"/>
    </source>
</evidence>
<keyword evidence="3 5" id="KW-0708">Seed storage protein</keyword>
<dbReference type="Proteomes" id="UP000231279">
    <property type="component" value="Unassembled WGS sequence"/>
</dbReference>
<dbReference type="AlphaFoldDB" id="A0A2G9G697"/>
<keyword evidence="8" id="KW-1185">Reference proteome</keyword>